<protein>
    <recommendedName>
        <fullName evidence="8">Valine--tRNA ligase</fullName>
        <ecNumber evidence="8">6.1.1.9</ecNumber>
    </recommendedName>
    <alternativeName>
        <fullName evidence="8">Valyl-tRNA synthetase</fullName>
        <shortName evidence="8">ValRS</shortName>
    </alternativeName>
</protein>
<evidence type="ECO:0000256" key="7">
    <source>
        <dbReference type="ARBA" id="ARBA00047552"/>
    </source>
</evidence>
<dbReference type="RefSeq" id="WP_313831457.1">
    <property type="nucleotide sequence ID" value="NZ_JAQOUE010000001.1"/>
</dbReference>
<dbReference type="NCBIfam" id="TIGR00422">
    <property type="entry name" value="valS"/>
    <property type="match status" value="1"/>
</dbReference>
<dbReference type="HAMAP" id="MF_02004">
    <property type="entry name" value="Val_tRNA_synth_type1"/>
    <property type="match status" value="1"/>
</dbReference>
<dbReference type="Pfam" id="PF08264">
    <property type="entry name" value="Anticodon_1"/>
    <property type="match status" value="1"/>
</dbReference>
<dbReference type="InterPro" id="IPR014729">
    <property type="entry name" value="Rossmann-like_a/b/a_fold"/>
</dbReference>
<sequence length="914" mass="103872">MSSRQLEKIYEPQAVEARWSQYWLDQGYFAGNSDAPGDAYTIVIPPPNVTGSLHIGHALNNTLQDILIRWRRMQGRKALWVPGTDHAGIATQNVVERQLHAEGSSREQLGRDAFIERVWKWRQESGDTIIGQLKHLGASCDWSRLRFTMDDGLSKAVREVFVRLHQEGLIYRGERLINWCPRCLTALSDIEVEHEQLKGKLYHIQYPLADDPNVFLTIATTRPETLLGDTAVAVHPEDPRYNHLIGKSIRLPLTSRTIPIVGDAILVDREFGTGAVKITPAHDFNDFDAGERHQLPRLSILNYHAQLDPAALEKAGVEISLRSQLANLPVAKARPIVIEALQALERMPSIDDHQMALGKCYRCKTVVEPFLSPQWFVKIQPLADPAIQAVETGQIRIIPEGWANNYLGWMRGIKDWCISRQIWWGHRIPAWYCTTCYPEVKQVDQGAGSSIIPPNATPTVDRVAPKICPTCSNEDFIQDPDVLDTWFSSALWPFSTLGWPEDTQDLKTFYPTATLVTGLDILFFWVARMIMMGLKFTGKPPFKDVYIHALVRDAEGQKMSKSKGNVIDPLTKMSQYGTDALRFTLTSMASPGRDIKLSEERIEGYRNFTNKIWNAARFILMNADGKIQALPFKDRPLIDRWILTRLNQVTDSVNISLENYRFDQAANQLYHFIWHEYCDWYLELIKPSLQADDTPENRSTRYTLFESFEIVQRLLHPLMPFLTEEIWQAIPHEGDSLVIQSYPQKNNDWVDPNAEEAFRIIEQVVTITRTGRALLEYGPAKKLSLSATAKDPQDVAQLQTLKPHIEQLTRGKLGVSNQTDWPMNHVLQLVAGSFTVGIHIEGEVDLKKALDRIKKQTQTKHKEATRLQGRLASPDFTAKAEPEVIQESQDRLNALNSELSLLSSSELQLQKMVT</sequence>
<comment type="similarity">
    <text evidence="8">Belongs to the class-I aminoacyl-tRNA synthetase family. ValS type 1 subfamily.</text>
</comment>
<comment type="caution">
    <text evidence="12">The sequence shown here is derived from an EMBL/GenBank/DDBJ whole genome shotgun (WGS) entry which is preliminary data.</text>
</comment>
<comment type="function">
    <text evidence="8">Catalyzes the attachment of valine to tRNA(Val). As ValRS can inadvertently accommodate and process structurally similar amino acids such as threonine, to avoid such errors, it has a 'posttransfer' editing activity that hydrolyzes mischarged Thr-tRNA(Val) in a tRNA-dependent manner.</text>
</comment>
<keyword evidence="4 8" id="KW-0067">ATP-binding</keyword>
<dbReference type="Pfam" id="PF10458">
    <property type="entry name" value="Val_tRNA-synt_C"/>
    <property type="match status" value="1"/>
</dbReference>
<evidence type="ECO:0000256" key="4">
    <source>
        <dbReference type="ARBA" id="ARBA00022840"/>
    </source>
</evidence>
<feature type="domain" description="Aminoacyl-tRNA synthetase class Ia" evidence="9">
    <location>
        <begin position="19"/>
        <end position="598"/>
    </location>
</feature>
<dbReference type="InterPro" id="IPR002300">
    <property type="entry name" value="aa-tRNA-synth_Ia"/>
</dbReference>
<evidence type="ECO:0000259" key="11">
    <source>
        <dbReference type="Pfam" id="PF10458"/>
    </source>
</evidence>
<dbReference type="InterPro" id="IPR001412">
    <property type="entry name" value="aa-tRNA-synth_I_CS"/>
</dbReference>
<dbReference type="InterPro" id="IPR010978">
    <property type="entry name" value="tRNA-bd_arm"/>
</dbReference>
<keyword evidence="8" id="KW-0175">Coiled coil</keyword>
<dbReference type="CDD" id="cd07962">
    <property type="entry name" value="Anticodon_Ia_Val"/>
    <property type="match status" value="1"/>
</dbReference>
<name>A0ABU3K3X8_9BACT</name>
<feature type="domain" description="Methionyl/Valyl/Leucyl/Isoleucyl-tRNA synthetase anticodon-binding" evidence="10">
    <location>
        <begin position="639"/>
        <end position="784"/>
    </location>
</feature>
<evidence type="ECO:0000313" key="12">
    <source>
        <dbReference type="EMBL" id="MDT7041099.1"/>
    </source>
</evidence>
<keyword evidence="1 8" id="KW-0963">Cytoplasm</keyword>
<dbReference type="PANTHER" id="PTHR11946:SF93">
    <property type="entry name" value="VALINE--TRNA LIGASE, CHLOROPLASTIC_MITOCHONDRIAL 2"/>
    <property type="match status" value="1"/>
</dbReference>
<evidence type="ECO:0000256" key="2">
    <source>
        <dbReference type="ARBA" id="ARBA00022598"/>
    </source>
</evidence>
<keyword evidence="13" id="KW-1185">Reference proteome</keyword>
<feature type="domain" description="Valyl-tRNA synthetase tRNA-binding arm" evidence="11">
    <location>
        <begin position="845"/>
        <end position="902"/>
    </location>
</feature>
<dbReference type="Gene3D" id="3.90.740.10">
    <property type="entry name" value="Valyl/Leucyl/Isoleucyl-tRNA synthetase, editing domain"/>
    <property type="match status" value="1"/>
</dbReference>
<evidence type="ECO:0000256" key="8">
    <source>
        <dbReference type="HAMAP-Rule" id="MF_02004"/>
    </source>
</evidence>
<keyword evidence="6 8" id="KW-0030">Aminoacyl-tRNA synthetase</keyword>
<organism evidence="12 13">
    <name type="scientific">Candidatus Nitronereus thalassa</name>
    <dbReference type="NCBI Taxonomy" id="3020898"/>
    <lineage>
        <taxon>Bacteria</taxon>
        <taxon>Pseudomonadati</taxon>
        <taxon>Nitrospirota</taxon>
        <taxon>Nitrospiria</taxon>
        <taxon>Nitrospirales</taxon>
        <taxon>Nitrospiraceae</taxon>
        <taxon>Candidatus Nitronereus</taxon>
    </lineage>
</organism>
<dbReference type="InterPro" id="IPR033705">
    <property type="entry name" value="Anticodon_Ia_Val"/>
</dbReference>
<dbReference type="Gene3D" id="3.40.50.620">
    <property type="entry name" value="HUPs"/>
    <property type="match status" value="2"/>
</dbReference>
<evidence type="ECO:0000256" key="1">
    <source>
        <dbReference type="ARBA" id="ARBA00022490"/>
    </source>
</evidence>
<dbReference type="Gene3D" id="1.10.730.10">
    <property type="entry name" value="Isoleucyl-tRNA Synthetase, Domain 1"/>
    <property type="match status" value="1"/>
</dbReference>
<dbReference type="InterPro" id="IPR019499">
    <property type="entry name" value="Val-tRNA_synth_tRNA-bd"/>
</dbReference>
<dbReference type="SUPFAM" id="SSF46589">
    <property type="entry name" value="tRNA-binding arm"/>
    <property type="match status" value="1"/>
</dbReference>
<feature type="short sequence motif" description="'KMSKS' region" evidence="8">
    <location>
        <begin position="558"/>
        <end position="562"/>
    </location>
</feature>
<dbReference type="PROSITE" id="PS00178">
    <property type="entry name" value="AA_TRNA_LIGASE_I"/>
    <property type="match status" value="1"/>
</dbReference>
<gene>
    <name evidence="8" type="primary">valS</name>
    <name evidence="12" type="ORF">PPG34_01975</name>
</gene>
<evidence type="ECO:0000256" key="6">
    <source>
        <dbReference type="ARBA" id="ARBA00023146"/>
    </source>
</evidence>
<accession>A0ABU3K3X8</accession>
<keyword evidence="5 8" id="KW-0648">Protein biosynthesis</keyword>
<dbReference type="Proteomes" id="UP001250932">
    <property type="component" value="Unassembled WGS sequence"/>
</dbReference>
<comment type="domain">
    <text evidence="8">The C-terminal coiled-coil domain is crucial for aminoacylation activity.</text>
</comment>
<dbReference type="PRINTS" id="PR00986">
    <property type="entry name" value="TRNASYNTHVAL"/>
</dbReference>
<dbReference type="PANTHER" id="PTHR11946">
    <property type="entry name" value="VALYL-TRNA SYNTHETASES"/>
    <property type="match status" value="1"/>
</dbReference>
<evidence type="ECO:0000256" key="5">
    <source>
        <dbReference type="ARBA" id="ARBA00022917"/>
    </source>
</evidence>
<dbReference type="InterPro" id="IPR009008">
    <property type="entry name" value="Val/Leu/Ile-tRNA-synth_edit"/>
</dbReference>
<evidence type="ECO:0000313" key="13">
    <source>
        <dbReference type="Proteomes" id="UP001250932"/>
    </source>
</evidence>
<dbReference type="SUPFAM" id="SSF52374">
    <property type="entry name" value="Nucleotidylyl transferase"/>
    <property type="match status" value="1"/>
</dbReference>
<dbReference type="Gene3D" id="1.10.287.380">
    <property type="entry name" value="Valyl-tRNA synthetase, C-terminal domain"/>
    <property type="match status" value="1"/>
</dbReference>
<comment type="subcellular location">
    <subcellularLocation>
        <location evidence="8">Cytoplasm</location>
    </subcellularLocation>
</comment>
<dbReference type="EC" id="6.1.1.9" evidence="8"/>
<dbReference type="NCBIfam" id="NF004349">
    <property type="entry name" value="PRK05729.1"/>
    <property type="match status" value="1"/>
</dbReference>
<dbReference type="Pfam" id="PF00133">
    <property type="entry name" value="tRNA-synt_1"/>
    <property type="match status" value="1"/>
</dbReference>
<dbReference type="CDD" id="cd00817">
    <property type="entry name" value="ValRS_core"/>
    <property type="match status" value="1"/>
</dbReference>
<comment type="domain">
    <text evidence="8">ValRS has two distinct active sites: one for aminoacylation and one for editing. The misactivated threonine is translocated from the active site to the editing site.</text>
</comment>
<evidence type="ECO:0000259" key="9">
    <source>
        <dbReference type="Pfam" id="PF00133"/>
    </source>
</evidence>
<dbReference type="SUPFAM" id="SSF47323">
    <property type="entry name" value="Anticodon-binding domain of a subclass of class I aminoacyl-tRNA synthetases"/>
    <property type="match status" value="1"/>
</dbReference>
<reference evidence="12 13" key="1">
    <citation type="journal article" date="2023" name="ISME J.">
        <title>Cultivation and genomic characterization of novel and ubiquitous marine nitrite-oxidizing bacteria from the Nitrospirales.</title>
        <authorList>
            <person name="Mueller A.J."/>
            <person name="Daebeler A."/>
            <person name="Herbold C.W."/>
            <person name="Kirkegaard R.H."/>
            <person name="Daims H."/>
        </authorList>
    </citation>
    <scope>NUCLEOTIDE SEQUENCE [LARGE SCALE GENOMIC DNA]</scope>
    <source>
        <strain evidence="12 13">EB</strain>
    </source>
</reference>
<proteinExistence type="inferred from homology"/>
<dbReference type="GO" id="GO:0004832">
    <property type="term" value="F:valine-tRNA ligase activity"/>
    <property type="evidence" value="ECO:0007669"/>
    <property type="project" value="UniProtKB-EC"/>
</dbReference>
<evidence type="ECO:0000259" key="10">
    <source>
        <dbReference type="Pfam" id="PF08264"/>
    </source>
</evidence>
<feature type="short sequence motif" description="'HIGH' region" evidence="8">
    <location>
        <begin position="47"/>
        <end position="57"/>
    </location>
</feature>
<evidence type="ECO:0000256" key="3">
    <source>
        <dbReference type="ARBA" id="ARBA00022741"/>
    </source>
</evidence>
<comment type="catalytic activity">
    <reaction evidence="7 8">
        <text>tRNA(Val) + L-valine + ATP = L-valyl-tRNA(Val) + AMP + diphosphate</text>
        <dbReference type="Rhea" id="RHEA:10704"/>
        <dbReference type="Rhea" id="RHEA-COMP:9672"/>
        <dbReference type="Rhea" id="RHEA-COMP:9708"/>
        <dbReference type="ChEBI" id="CHEBI:30616"/>
        <dbReference type="ChEBI" id="CHEBI:33019"/>
        <dbReference type="ChEBI" id="CHEBI:57762"/>
        <dbReference type="ChEBI" id="CHEBI:78442"/>
        <dbReference type="ChEBI" id="CHEBI:78537"/>
        <dbReference type="ChEBI" id="CHEBI:456215"/>
        <dbReference type="EC" id="6.1.1.9"/>
    </reaction>
</comment>
<keyword evidence="2 8" id="KW-0436">Ligase</keyword>
<keyword evidence="3 8" id="KW-0547">Nucleotide-binding</keyword>
<feature type="binding site" evidence="8">
    <location>
        <position position="561"/>
    </location>
    <ligand>
        <name>ATP</name>
        <dbReference type="ChEBI" id="CHEBI:30616"/>
    </ligand>
</feature>
<dbReference type="EMBL" id="JAQOUE010000001">
    <property type="protein sequence ID" value="MDT7041099.1"/>
    <property type="molecule type" value="Genomic_DNA"/>
</dbReference>
<dbReference type="InterPro" id="IPR009080">
    <property type="entry name" value="tRNAsynth_Ia_anticodon-bd"/>
</dbReference>
<dbReference type="InterPro" id="IPR013155">
    <property type="entry name" value="M/V/L/I-tRNA-synth_anticd-bd"/>
</dbReference>
<comment type="subunit">
    <text evidence="8">Monomer.</text>
</comment>
<dbReference type="InterPro" id="IPR037118">
    <property type="entry name" value="Val-tRNA_synth_C_sf"/>
</dbReference>
<dbReference type="SUPFAM" id="SSF50677">
    <property type="entry name" value="ValRS/IleRS/LeuRS editing domain"/>
    <property type="match status" value="1"/>
</dbReference>
<dbReference type="InterPro" id="IPR002303">
    <property type="entry name" value="Valyl-tRNA_ligase"/>
</dbReference>